<dbReference type="OrthoDB" id="9797653at2"/>
<name>A0A1M6TH49_9FIRM</name>
<dbReference type="PANTHER" id="PTHR48207">
    <property type="entry name" value="SUCCINATE--HYDROXYMETHYLGLUTARATE COA-TRANSFERASE"/>
    <property type="match status" value="1"/>
</dbReference>
<dbReference type="InterPro" id="IPR044855">
    <property type="entry name" value="CoA-Trfase_III_dom3_sf"/>
</dbReference>
<dbReference type="Gene3D" id="3.40.50.10540">
    <property type="entry name" value="Crotonobetainyl-coa:carnitine coa-transferase, domain 1"/>
    <property type="match status" value="1"/>
</dbReference>
<dbReference type="InterPro" id="IPR023606">
    <property type="entry name" value="CoA-Trfase_III_dom_1_sf"/>
</dbReference>
<dbReference type="GO" id="GO:0008410">
    <property type="term" value="F:CoA-transferase activity"/>
    <property type="evidence" value="ECO:0007669"/>
    <property type="project" value="TreeGrafter"/>
</dbReference>
<dbReference type="RefSeq" id="WP_072851340.1">
    <property type="nucleotide sequence ID" value="NZ_FRAH01000033.1"/>
</dbReference>
<keyword evidence="3" id="KW-1185">Reference proteome</keyword>
<dbReference type="SUPFAM" id="SSF89796">
    <property type="entry name" value="CoA-transferase family III (CaiB/BaiF)"/>
    <property type="match status" value="1"/>
</dbReference>
<dbReference type="PANTHER" id="PTHR48207:SF3">
    <property type="entry name" value="SUCCINATE--HYDROXYMETHYLGLUTARATE COA-TRANSFERASE"/>
    <property type="match status" value="1"/>
</dbReference>
<reference evidence="2 3" key="1">
    <citation type="submission" date="2016-11" db="EMBL/GenBank/DDBJ databases">
        <authorList>
            <person name="Jaros S."/>
            <person name="Januszkiewicz K."/>
            <person name="Wedrychowicz H."/>
        </authorList>
    </citation>
    <scope>NUCLEOTIDE SEQUENCE [LARGE SCALE GENOMIC DNA]</scope>
    <source>
        <strain evidence="2 3">DSM 14214</strain>
    </source>
</reference>
<dbReference type="InterPro" id="IPR003673">
    <property type="entry name" value="CoA-Trfase_fam_III"/>
</dbReference>
<accession>A0A1M6TH49</accession>
<sequence length="390" mass="42715">MGFLDGVKVVDFTHAYAGPFCSLFLADYGAEVIKIERVDGGDQARTWGPFKNDYSAYYASFNRGKKSITLDIKSKEGQKIIYDLIKDADIVCSNFKAGTLEKYGVGYEQMKQVKPDIIYATISGFGTKGELSKYPAYDNVIQAMSGIMDVNGFADKGPTKIGPAIGDSYTGLLLLLGLMIAFHHRQKTGKGQQIDVTMLGALFGLLEYPVLEYANNGKVISRSGNASHYVAPSDVYQTKDDYIAITVKDDSQWKTFCSILGLPDTEEYAINAQRLDNQAELKILIEEKLKDYTSKEAEALFDGSSIAVSSVMGIAESLENPQLLARDMVIEVEDPVMGPVKLVGNPIHLSENKPVTNIPSPTLGEHTDAILQQLGYTEEKISALKEAKVI</sequence>
<organism evidence="2 3">
    <name type="scientific">Anaerotignum lactatifermentans DSM 14214</name>
    <dbReference type="NCBI Taxonomy" id="1121323"/>
    <lineage>
        <taxon>Bacteria</taxon>
        <taxon>Bacillati</taxon>
        <taxon>Bacillota</taxon>
        <taxon>Clostridia</taxon>
        <taxon>Lachnospirales</taxon>
        <taxon>Anaerotignaceae</taxon>
        <taxon>Anaerotignum</taxon>
    </lineage>
</organism>
<dbReference type="InterPro" id="IPR050483">
    <property type="entry name" value="CoA-transferase_III_domain"/>
</dbReference>
<evidence type="ECO:0000313" key="3">
    <source>
        <dbReference type="Proteomes" id="UP000183975"/>
    </source>
</evidence>
<proteinExistence type="predicted"/>
<dbReference type="AlphaFoldDB" id="A0A1M6TH49"/>
<protein>
    <submittedName>
        <fullName evidence="2">CoA:oxalate CoA-transferase</fullName>
    </submittedName>
</protein>
<gene>
    <name evidence="2" type="ORF">SAMN02745138_01947</name>
</gene>
<dbReference type="Gene3D" id="3.30.1540.10">
    <property type="entry name" value="formyl-coa transferase, domain 3"/>
    <property type="match status" value="1"/>
</dbReference>
<keyword evidence="1 2" id="KW-0808">Transferase</keyword>
<dbReference type="Pfam" id="PF02515">
    <property type="entry name" value="CoA_transf_3"/>
    <property type="match status" value="1"/>
</dbReference>
<evidence type="ECO:0000256" key="1">
    <source>
        <dbReference type="ARBA" id="ARBA00022679"/>
    </source>
</evidence>
<dbReference type="Proteomes" id="UP000183975">
    <property type="component" value="Unassembled WGS sequence"/>
</dbReference>
<evidence type="ECO:0000313" key="2">
    <source>
        <dbReference type="EMBL" id="SHK56219.1"/>
    </source>
</evidence>
<dbReference type="EMBL" id="FRAH01000033">
    <property type="protein sequence ID" value="SHK56219.1"/>
    <property type="molecule type" value="Genomic_DNA"/>
</dbReference>